<evidence type="ECO:0000259" key="1">
    <source>
        <dbReference type="PROSITE" id="PS50878"/>
    </source>
</evidence>
<protein>
    <recommendedName>
        <fullName evidence="1">Reverse transcriptase domain-containing protein</fullName>
    </recommendedName>
</protein>
<dbReference type="InterPro" id="IPR026960">
    <property type="entry name" value="RVT-Znf"/>
</dbReference>
<dbReference type="InterPro" id="IPR000477">
    <property type="entry name" value="RT_dom"/>
</dbReference>
<dbReference type="AlphaFoldDB" id="A0AAV8U8W4"/>
<dbReference type="CDD" id="cd01650">
    <property type="entry name" value="RT_nLTR_like"/>
    <property type="match status" value="1"/>
</dbReference>
<organism evidence="2 3">
    <name type="scientific">Erythroxylum novogranatense</name>
    <dbReference type="NCBI Taxonomy" id="1862640"/>
    <lineage>
        <taxon>Eukaryota</taxon>
        <taxon>Viridiplantae</taxon>
        <taxon>Streptophyta</taxon>
        <taxon>Embryophyta</taxon>
        <taxon>Tracheophyta</taxon>
        <taxon>Spermatophyta</taxon>
        <taxon>Magnoliopsida</taxon>
        <taxon>eudicotyledons</taxon>
        <taxon>Gunneridae</taxon>
        <taxon>Pentapetalae</taxon>
        <taxon>rosids</taxon>
        <taxon>fabids</taxon>
        <taxon>Malpighiales</taxon>
        <taxon>Erythroxylaceae</taxon>
        <taxon>Erythroxylum</taxon>
    </lineage>
</organism>
<dbReference type="GO" id="GO:0003676">
    <property type="term" value="F:nucleic acid binding"/>
    <property type="evidence" value="ECO:0007669"/>
    <property type="project" value="InterPro"/>
</dbReference>
<dbReference type="InterPro" id="IPR036397">
    <property type="entry name" value="RNaseH_sf"/>
</dbReference>
<dbReference type="Pfam" id="PF13966">
    <property type="entry name" value="zf-RVT"/>
    <property type="match status" value="1"/>
</dbReference>
<dbReference type="Proteomes" id="UP001159364">
    <property type="component" value="Linkage Group LG01"/>
</dbReference>
<dbReference type="InterPro" id="IPR044730">
    <property type="entry name" value="RNase_H-like_dom_plant"/>
</dbReference>
<name>A0AAV8U8W4_9ROSI</name>
<dbReference type="CDD" id="cd06222">
    <property type="entry name" value="RNase_H_like"/>
    <property type="match status" value="1"/>
</dbReference>
<dbReference type="Gene3D" id="3.60.10.10">
    <property type="entry name" value="Endonuclease/exonuclease/phosphatase"/>
    <property type="match status" value="1"/>
</dbReference>
<dbReference type="SUPFAM" id="SSF56672">
    <property type="entry name" value="DNA/RNA polymerases"/>
    <property type="match status" value="1"/>
</dbReference>
<dbReference type="InterPro" id="IPR005135">
    <property type="entry name" value="Endo/exonuclease/phosphatase"/>
</dbReference>
<evidence type="ECO:0000313" key="2">
    <source>
        <dbReference type="EMBL" id="KAJ8775336.1"/>
    </source>
</evidence>
<evidence type="ECO:0000313" key="3">
    <source>
        <dbReference type="Proteomes" id="UP001159364"/>
    </source>
</evidence>
<feature type="domain" description="Reverse transcriptase" evidence="1">
    <location>
        <begin position="375"/>
        <end position="645"/>
    </location>
</feature>
<dbReference type="Gene3D" id="3.30.420.10">
    <property type="entry name" value="Ribonuclease H-like superfamily/Ribonuclease H"/>
    <property type="match status" value="1"/>
</dbReference>
<dbReference type="InterPro" id="IPR043502">
    <property type="entry name" value="DNA/RNA_pol_sf"/>
</dbReference>
<accession>A0AAV8U8W4</accession>
<keyword evidence="3" id="KW-1185">Reference proteome</keyword>
<dbReference type="PANTHER" id="PTHR33116:SF86">
    <property type="entry name" value="REVERSE TRANSCRIPTASE DOMAIN-CONTAINING PROTEIN"/>
    <property type="match status" value="1"/>
</dbReference>
<dbReference type="PANTHER" id="PTHR33116">
    <property type="entry name" value="REVERSE TRANSCRIPTASE ZINC-BINDING DOMAIN-CONTAINING PROTEIN-RELATED-RELATED"/>
    <property type="match status" value="1"/>
</dbReference>
<comment type="caution">
    <text evidence="2">The sequence shown here is derived from an EMBL/GenBank/DDBJ whole genome shotgun (WGS) entry which is preliminary data.</text>
</comment>
<dbReference type="SUPFAM" id="SSF53098">
    <property type="entry name" value="Ribonuclease H-like"/>
    <property type="match status" value="1"/>
</dbReference>
<dbReference type="Pfam" id="PF13456">
    <property type="entry name" value="RVT_3"/>
    <property type="match status" value="1"/>
</dbReference>
<dbReference type="InterPro" id="IPR012337">
    <property type="entry name" value="RNaseH-like_sf"/>
</dbReference>
<dbReference type="GO" id="GO:0004523">
    <property type="term" value="F:RNA-DNA hybrid ribonuclease activity"/>
    <property type="evidence" value="ECO:0007669"/>
    <property type="project" value="InterPro"/>
</dbReference>
<gene>
    <name evidence="2" type="ORF">K2173_020340</name>
</gene>
<dbReference type="Pfam" id="PF00078">
    <property type="entry name" value="RVT_1"/>
    <property type="match status" value="1"/>
</dbReference>
<dbReference type="EMBL" id="JAIWQS010000001">
    <property type="protein sequence ID" value="KAJ8775336.1"/>
    <property type="molecule type" value="Genomic_DNA"/>
</dbReference>
<dbReference type="SUPFAM" id="SSF56219">
    <property type="entry name" value="DNase I-like"/>
    <property type="match status" value="1"/>
</dbReference>
<reference evidence="2 3" key="1">
    <citation type="submission" date="2021-09" db="EMBL/GenBank/DDBJ databases">
        <title>Genomic insights and catalytic innovation underlie evolution of tropane alkaloids biosynthesis.</title>
        <authorList>
            <person name="Wang Y.-J."/>
            <person name="Tian T."/>
            <person name="Huang J.-P."/>
            <person name="Huang S.-X."/>
        </authorList>
    </citation>
    <scope>NUCLEOTIDE SEQUENCE [LARGE SCALE GENOMIC DNA]</scope>
    <source>
        <strain evidence="2">KIB-2018</strain>
        <tissue evidence="2">Leaf</tissue>
    </source>
</reference>
<proteinExistence type="predicted"/>
<dbReference type="PROSITE" id="PS50878">
    <property type="entry name" value="RT_POL"/>
    <property type="match status" value="1"/>
</dbReference>
<dbReference type="InterPro" id="IPR002156">
    <property type="entry name" value="RNaseH_domain"/>
</dbReference>
<sequence length="1256" mass="141858">MEVLRSQLSFAHCFSVDSIGIGGGLSIFWSTDIQLHVSGYSSNFIDCEIRSDGTQWRLTGFYGFPDRTRRRASWNLLWALAARSQLPWLCCGDFNDIAALYEKLGGPPRPSHLMSGFRDALSDARLSDILQIGSSFTYTYREGSAACVKEKLDRACSTAEWSSLFRDAICSVLIALVSDHSPLLIDIASTSLEGVNRRFQTVVRAWASGATFSFSIRTSLVVDHIRLWGKQRNRLRWAQKETIKRRLGEDQHTMAPAEIRRLKGQWNAILEAEDVRLKQQVKAFWFRHGDKNTKYFHNSIRATESSPDEVLRLVKPLVDESTKNTLIAPFSDEEFRTALFQMDPNKAPSPDGLNPAFFQKFWSTIGGDICQACREWLQLGAHPPSLATTFIVLIPKCDNPLHVTEFRPIALWNVIYKIFSKALTTRLKSLLPTIISLNQSGFVPGRLITDNFIVAFETLHGLKQRSKGNSGSCALKIDIAKAYDRVSWDYLLAMLTALGFSAIWIKWMRMCISKMSYMISVNGSEVGPIIPSRGLRQGDPLSPYLFLLVAEGLSLLLTDGERRGVIHGCWARLGCPRISHLFFADDSLLFFNGTVSEATHVKHILGVYEAASGQSINYGKSGLLFSPCIALDVKQAISALLGVHLPLGQSHYLGLPSLLGRSKRQIFSFIKDRIWKRISNWNNHFLSRAGCREILIKAVIQAIPTYCMNVFLIPATTCSELQVLMNKFWWGGCREGSRGIKWLSWDRMCYANSMGGMGFRDLRCFNTALLGKQGWRLIVDTTTLSYQVLKAKYFPRGDFLTARLGTNYSFVWKSVLFAQRLLLRGVRWRVGDGQCIFVNRDPWIPKVGGLHPDDGPMAIPPAMRVCDLFFPGERQWDPAKLLSYFSIDDVHAILGIPLSSRPIPDKLIWICDRRGIYLVKTTYYEALADLGESRQRVHGFVWQRIWSLDVPPKVRDFLWRCCRGVLPTKDNLQLRGVNVDLHCLFCHEHESMQHVFLDCPLTKELWRLAGLVLPSSLSSFLDFFAYVFEIARSDRAARIGIQAWKLWLARNDKLWHDKRFTPHQIHIQANSYYSEFQETMSSGTTRTVAFPLPLCFRATAAMTLSSHWLAVIDGSIFVEAGLFGFGILFEDGKGSFSLALSGYEDGPDSPAMAEALALRLCLLFARDDMLQAGSIFTDSQLLIHALNSRSLDFSYFGLIISDCKPILCTRNDISVSWIRRSENGGDHSLARASVLHSRFQVWVDIPACILDHYSSR</sequence>
<dbReference type="InterPro" id="IPR036691">
    <property type="entry name" value="Endo/exonu/phosph_ase_sf"/>
</dbReference>
<dbReference type="Pfam" id="PF03372">
    <property type="entry name" value="Exo_endo_phos"/>
    <property type="match status" value="1"/>
</dbReference>